<protein>
    <submittedName>
        <fullName evidence="2">Uncharacterized protein</fullName>
    </submittedName>
</protein>
<dbReference type="Proteomes" id="UP001287356">
    <property type="component" value="Unassembled WGS sequence"/>
</dbReference>
<keyword evidence="3" id="KW-1185">Reference proteome</keyword>
<comment type="caution">
    <text evidence="2">The sequence shown here is derived from an EMBL/GenBank/DDBJ whole genome shotgun (WGS) entry which is preliminary data.</text>
</comment>
<dbReference type="AlphaFoldDB" id="A0AAE0K5E4"/>
<accession>A0AAE0K5E4</accession>
<evidence type="ECO:0000256" key="1">
    <source>
        <dbReference type="SAM" id="Phobius"/>
    </source>
</evidence>
<keyword evidence="1" id="KW-0812">Transmembrane</keyword>
<reference evidence="2" key="2">
    <citation type="submission" date="2023-06" db="EMBL/GenBank/DDBJ databases">
        <authorList>
            <consortium name="Lawrence Berkeley National Laboratory"/>
            <person name="Haridas S."/>
            <person name="Hensen N."/>
            <person name="Bonometti L."/>
            <person name="Westerberg I."/>
            <person name="Brannstrom I.O."/>
            <person name="Guillou S."/>
            <person name="Cros-Aarteil S."/>
            <person name="Calhoun S."/>
            <person name="Kuo A."/>
            <person name="Mondo S."/>
            <person name="Pangilinan J."/>
            <person name="Riley R."/>
            <person name="Labutti K."/>
            <person name="Andreopoulos B."/>
            <person name="Lipzen A."/>
            <person name="Chen C."/>
            <person name="Yanf M."/>
            <person name="Daum C."/>
            <person name="Ng V."/>
            <person name="Clum A."/>
            <person name="Steindorff A."/>
            <person name="Ohm R."/>
            <person name="Martin F."/>
            <person name="Silar P."/>
            <person name="Natvig D."/>
            <person name="Lalanne C."/>
            <person name="Gautier V."/>
            <person name="Ament-Velasquez S.L."/>
            <person name="Kruys A."/>
            <person name="Hutchinson M.I."/>
            <person name="Powell A.J."/>
            <person name="Barry K."/>
            <person name="Miller A.N."/>
            <person name="Grigoriev I.V."/>
            <person name="Debuchy R."/>
            <person name="Gladieux P."/>
            <person name="Thoren M.H."/>
            <person name="Johannesson H."/>
        </authorList>
    </citation>
    <scope>NUCLEOTIDE SEQUENCE</scope>
    <source>
        <strain evidence="2">CBS 958.72</strain>
    </source>
</reference>
<sequence>MAGYNWITKRRRRNTPIYLADLPDSQYYGNVIVPLAGSSSPFWTFLLESRMHEVCCVRTVIDAFVRRHSHPADDEVIKADYLTIAGICLGVHIMHRTDCTMAMAKADPAAIDLPALAVTTGALNCQSWNRCQYRCLTRSRSRARSRTRSRFHFQSQSRLHLHSPSHFHFQDLSHFHCKRTLDPAVGLGVRRHACAQVLDCGNHAQADVKAAGRNIIVHNQTLDLARLAALAIVVAVNTAGLLGTVFNQGLGA</sequence>
<gene>
    <name evidence="2" type="ORF">B0T24DRAFT_669104</name>
</gene>
<feature type="transmembrane region" description="Helical" evidence="1">
    <location>
        <begin position="227"/>
        <end position="246"/>
    </location>
</feature>
<keyword evidence="1" id="KW-1133">Transmembrane helix</keyword>
<keyword evidence="1" id="KW-0472">Membrane</keyword>
<name>A0AAE0K5E4_9PEZI</name>
<evidence type="ECO:0000313" key="2">
    <source>
        <dbReference type="EMBL" id="KAK3369736.1"/>
    </source>
</evidence>
<organism evidence="2 3">
    <name type="scientific">Lasiosphaeria ovina</name>
    <dbReference type="NCBI Taxonomy" id="92902"/>
    <lineage>
        <taxon>Eukaryota</taxon>
        <taxon>Fungi</taxon>
        <taxon>Dikarya</taxon>
        <taxon>Ascomycota</taxon>
        <taxon>Pezizomycotina</taxon>
        <taxon>Sordariomycetes</taxon>
        <taxon>Sordariomycetidae</taxon>
        <taxon>Sordariales</taxon>
        <taxon>Lasiosphaeriaceae</taxon>
        <taxon>Lasiosphaeria</taxon>
    </lineage>
</organism>
<evidence type="ECO:0000313" key="3">
    <source>
        <dbReference type="Proteomes" id="UP001287356"/>
    </source>
</evidence>
<proteinExistence type="predicted"/>
<dbReference type="EMBL" id="JAULSN010000006">
    <property type="protein sequence ID" value="KAK3369736.1"/>
    <property type="molecule type" value="Genomic_DNA"/>
</dbReference>
<reference evidence="2" key="1">
    <citation type="journal article" date="2023" name="Mol. Phylogenet. Evol.">
        <title>Genome-scale phylogeny and comparative genomics of the fungal order Sordariales.</title>
        <authorList>
            <person name="Hensen N."/>
            <person name="Bonometti L."/>
            <person name="Westerberg I."/>
            <person name="Brannstrom I.O."/>
            <person name="Guillou S."/>
            <person name="Cros-Aarteil S."/>
            <person name="Calhoun S."/>
            <person name="Haridas S."/>
            <person name="Kuo A."/>
            <person name="Mondo S."/>
            <person name="Pangilinan J."/>
            <person name="Riley R."/>
            <person name="LaButti K."/>
            <person name="Andreopoulos B."/>
            <person name="Lipzen A."/>
            <person name="Chen C."/>
            <person name="Yan M."/>
            <person name="Daum C."/>
            <person name="Ng V."/>
            <person name="Clum A."/>
            <person name="Steindorff A."/>
            <person name="Ohm R.A."/>
            <person name="Martin F."/>
            <person name="Silar P."/>
            <person name="Natvig D.O."/>
            <person name="Lalanne C."/>
            <person name="Gautier V."/>
            <person name="Ament-Velasquez S.L."/>
            <person name="Kruys A."/>
            <person name="Hutchinson M.I."/>
            <person name="Powell A.J."/>
            <person name="Barry K."/>
            <person name="Miller A.N."/>
            <person name="Grigoriev I.V."/>
            <person name="Debuchy R."/>
            <person name="Gladieux P."/>
            <person name="Hiltunen Thoren M."/>
            <person name="Johannesson H."/>
        </authorList>
    </citation>
    <scope>NUCLEOTIDE SEQUENCE</scope>
    <source>
        <strain evidence="2">CBS 958.72</strain>
    </source>
</reference>